<organism evidence="1 2">
    <name type="scientific">Phormidesmis priestleyi ULC007</name>
    <dbReference type="NCBI Taxonomy" id="1920490"/>
    <lineage>
        <taxon>Bacteria</taxon>
        <taxon>Bacillati</taxon>
        <taxon>Cyanobacteriota</taxon>
        <taxon>Cyanophyceae</taxon>
        <taxon>Leptolyngbyales</taxon>
        <taxon>Leptolyngbyaceae</taxon>
        <taxon>Phormidesmis</taxon>
    </lineage>
</organism>
<reference evidence="1 2" key="1">
    <citation type="submission" date="2018-02" db="EMBL/GenBank/DDBJ databases">
        <authorList>
            <person name="Cohen D.B."/>
            <person name="Kent A.D."/>
        </authorList>
    </citation>
    <scope>NUCLEOTIDE SEQUENCE [LARGE SCALE GENOMIC DNA]</scope>
    <source>
        <strain evidence="1 2">ULC007</strain>
    </source>
</reference>
<evidence type="ECO:0000313" key="1">
    <source>
        <dbReference type="EMBL" id="PSB19283.1"/>
    </source>
</evidence>
<protein>
    <submittedName>
        <fullName evidence="1">Uncharacterized protein</fullName>
    </submittedName>
</protein>
<dbReference type="AlphaFoldDB" id="A0A2T1DFP4"/>
<dbReference type="RefSeq" id="WP_073071353.1">
    <property type="nucleotide sequence ID" value="NZ_MPPI01000011.1"/>
</dbReference>
<gene>
    <name evidence="1" type="ORF">C7B65_11970</name>
</gene>
<evidence type="ECO:0000313" key="2">
    <source>
        <dbReference type="Proteomes" id="UP000238634"/>
    </source>
</evidence>
<reference evidence="1 2" key="2">
    <citation type="submission" date="2018-03" db="EMBL/GenBank/DDBJ databases">
        <title>The ancient ancestry and fast evolution of plastids.</title>
        <authorList>
            <person name="Moore K.R."/>
            <person name="Magnabosco C."/>
            <person name="Momper L."/>
            <person name="Gold D.A."/>
            <person name="Bosak T."/>
            <person name="Fournier G.P."/>
        </authorList>
    </citation>
    <scope>NUCLEOTIDE SEQUENCE [LARGE SCALE GENOMIC DNA]</scope>
    <source>
        <strain evidence="1 2">ULC007</strain>
    </source>
</reference>
<proteinExistence type="predicted"/>
<dbReference type="EMBL" id="PVWG01000011">
    <property type="protein sequence ID" value="PSB19283.1"/>
    <property type="molecule type" value="Genomic_DNA"/>
</dbReference>
<name>A0A2T1DFP4_9CYAN</name>
<keyword evidence="2" id="KW-1185">Reference proteome</keyword>
<accession>A0A2T1DFP4</accession>
<sequence length="67" mass="7785">MTDAPKSLNRKTYRPRRTNDWLIQTNKKFIPIHINPNVTNTSNTRRKPSEDFQGFQALSGGSCYGEW</sequence>
<comment type="caution">
    <text evidence="1">The sequence shown here is derived from an EMBL/GenBank/DDBJ whole genome shotgun (WGS) entry which is preliminary data.</text>
</comment>
<dbReference type="Proteomes" id="UP000238634">
    <property type="component" value="Unassembled WGS sequence"/>
</dbReference>